<dbReference type="Proteomes" id="UP001634393">
    <property type="component" value="Unassembled WGS sequence"/>
</dbReference>
<protein>
    <recommendedName>
        <fullName evidence="1">Transposase-associated domain-containing protein</fullName>
    </recommendedName>
</protein>
<name>A0ABD3TT73_9LAMI</name>
<accession>A0ABD3TT73</accession>
<comment type="caution">
    <text evidence="2">The sequence shown here is derived from an EMBL/GenBank/DDBJ whole genome shotgun (WGS) entry which is preliminary data.</text>
</comment>
<proteinExistence type="predicted"/>
<sequence length="105" mass="11839">MGSDNLILCPCVICNNASYKTTNEVERDLHVNGFSHAYVDWVFHGETIPLIQDNDDEICNTIDDNVSDSNYFALRDELNELLDEMREAHQSIVSVMKKPTVSASC</sequence>
<gene>
    <name evidence="2" type="ORF">ACJIZ3_023829</name>
</gene>
<dbReference type="Pfam" id="PF13963">
    <property type="entry name" value="Transpos_assoc"/>
    <property type="match status" value="1"/>
</dbReference>
<evidence type="ECO:0000259" key="1">
    <source>
        <dbReference type="Pfam" id="PF13963"/>
    </source>
</evidence>
<organism evidence="2 3">
    <name type="scientific">Penstemon smallii</name>
    <dbReference type="NCBI Taxonomy" id="265156"/>
    <lineage>
        <taxon>Eukaryota</taxon>
        <taxon>Viridiplantae</taxon>
        <taxon>Streptophyta</taxon>
        <taxon>Embryophyta</taxon>
        <taxon>Tracheophyta</taxon>
        <taxon>Spermatophyta</taxon>
        <taxon>Magnoliopsida</taxon>
        <taxon>eudicotyledons</taxon>
        <taxon>Gunneridae</taxon>
        <taxon>Pentapetalae</taxon>
        <taxon>asterids</taxon>
        <taxon>lamiids</taxon>
        <taxon>Lamiales</taxon>
        <taxon>Plantaginaceae</taxon>
        <taxon>Cheloneae</taxon>
        <taxon>Penstemon</taxon>
    </lineage>
</organism>
<dbReference type="InterPro" id="IPR029480">
    <property type="entry name" value="Transpos_assoc"/>
</dbReference>
<reference evidence="2 3" key="1">
    <citation type="submission" date="2024-12" db="EMBL/GenBank/DDBJ databases">
        <title>The unique morphological basis and parallel evolutionary history of personate flowers in Penstemon.</title>
        <authorList>
            <person name="Depatie T.H."/>
            <person name="Wessinger C.A."/>
        </authorList>
    </citation>
    <scope>NUCLEOTIDE SEQUENCE [LARGE SCALE GENOMIC DNA]</scope>
    <source>
        <strain evidence="2">WTNN_2</strain>
        <tissue evidence="2">Leaf</tissue>
    </source>
</reference>
<dbReference type="AlphaFoldDB" id="A0ABD3TT73"/>
<keyword evidence="3" id="KW-1185">Reference proteome</keyword>
<feature type="domain" description="Transposase-associated" evidence="1">
    <location>
        <begin position="3"/>
        <end position="46"/>
    </location>
</feature>
<evidence type="ECO:0000313" key="2">
    <source>
        <dbReference type="EMBL" id="KAL3839238.1"/>
    </source>
</evidence>
<evidence type="ECO:0000313" key="3">
    <source>
        <dbReference type="Proteomes" id="UP001634393"/>
    </source>
</evidence>
<dbReference type="EMBL" id="JBJXBP010000003">
    <property type="protein sequence ID" value="KAL3839238.1"/>
    <property type="molecule type" value="Genomic_DNA"/>
</dbReference>